<dbReference type="AlphaFoldDB" id="A0A0D0ERN0"/>
<evidence type="ECO:0000313" key="1">
    <source>
        <dbReference type="EMBL" id="KIO50798.1"/>
    </source>
</evidence>
<protein>
    <submittedName>
        <fullName evidence="1">Uncharacterized protein</fullName>
    </submittedName>
</protein>
<keyword evidence="4" id="KW-1185">Reference proteome</keyword>
<evidence type="ECO:0000313" key="2">
    <source>
        <dbReference type="EMBL" id="OXA90158.1"/>
    </source>
</evidence>
<reference evidence="2 4" key="2">
    <citation type="submission" date="2016-11" db="EMBL/GenBank/DDBJ databases">
        <title>Whole genomes of Flavobacteriaceae.</title>
        <authorList>
            <person name="Stine C."/>
            <person name="Li C."/>
            <person name="Tadesse D."/>
        </authorList>
    </citation>
    <scope>NUCLEOTIDE SEQUENCE [LARGE SCALE GENOMIC DNA]</scope>
    <source>
        <strain evidence="2 4">ATCC 51468</strain>
    </source>
</reference>
<accession>A0A0D0ERN0</accession>
<proteinExistence type="predicted"/>
<dbReference type="OrthoDB" id="1348966at2"/>
<dbReference type="Proteomes" id="UP000032061">
    <property type="component" value="Unassembled WGS sequence"/>
</dbReference>
<dbReference type="EMBL" id="JPRK01000023">
    <property type="protein sequence ID" value="KIO50798.1"/>
    <property type="molecule type" value="Genomic_DNA"/>
</dbReference>
<gene>
    <name evidence="2" type="ORF">B0A73_03795</name>
    <name evidence="1" type="ORF">IW18_20975</name>
</gene>
<evidence type="ECO:0000313" key="3">
    <source>
        <dbReference type="Proteomes" id="UP000032061"/>
    </source>
</evidence>
<reference evidence="1 3" key="1">
    <citation type="submission" date="2015-01" db="EMBL/GenBank/DDBJ databases">
        <title>Genome of Flavobacterium hibernum DSM 12611.</title>
        <authorList>
            <person name="Stropko S.J."/>
            <person name="Pipes S.E."/>
            <person name="Newman J.D."/>
        </authorList>
    </citation>
    <scope>NUCLEOTIDE SEQUENCE [LARGE SCALE GENOMIC DNA]</scope>
    <source>
        <strain evidence="1 3">DSM 12611</strain>
    </source>
</reference>
<name>A0A0D0ERN0_9FLAO</name>
<organism evidence="1 3">
    <name type="scientific">Flavobacterium hibernum</name>
    <dbReference type="NCBI Taxonomy" id="37752"/>
    <lineage>
        <taxon>Bacteria</taxon>
        <taxon>Pseudomonadati</taxon>
        <taxon>Bacteroidota</taxon>
        <taxon>Flavobacteriia</taxon>
        <taxon>Flavobacteriales</taxon>
        <taxon>Flavobacteriaceae</taxon>
        <taxon>Flavobacterium</taxon>
    </lineage>
</organism>
<dbReference type="Proteomes" id="UP000198302">
    <property type="component" value="Unassembled WGS sequence"/>
</dbReference>
<comment type="caution">
    <text evidence="1">The sequence shown here is derived from an EMBL/GenBank/DDBJ whole genome shotgun (WGS) entry which is preliminary data.</text>
</comment>
<dbReference type="EMBL" id="MUGX01000007">
    <property type="protein sequence ID" value="OXA90158.1"/>
    <property type="molecule type" value="Genomic_DNA"/>
</dbReference>
<dbReference type="RefSeq" id="WP_041520157.1">
    <property type="nucleotide sequence ID" value="NZ_JPRK01000023.1"/>
</dbReference>
<evidence type="ECO:0000313" key="4">
    <source>
        <dbReference type="Proteomes" id="UP000198302"/>
    </source>
</evidence>
<sequence>MVKVAKFVVIINDNVVWMENKAIQFYSDLFGQKALGKKYVEEYLSHQKLFKIQNDFSVEMLMVYDGDNPLSFMKLNSSRLSNQNLGANKAIGIEHIVYFNPDEAEALFKRAEEVATQRKHDLIWVKVLAIDAALIEVLQSLNYKTFDFEEIISEEPHKELIYFRKSV</sequence>